<dbReference type="STRING" id="568860.SAMN05421811_102468"/>
<protein>
    <recommendedName>
        <fullName evidence="3">HTH cro/C1-type domain-containing protein</fullName>
    </recommendedName>
</protein>
<keyword evidence="2" id="KW-1185">Reference proteome</keyword>
<proteinExistence type="predicted"/>
<dbReference type="EMBL" id="FOHX01000002">
    <property type="protein sequence ID" value="SET23691.1"/>
    <property type="molecule type" value="Genomic_DNA"/>
</dbReference>
<dbReference type="InterPro" id="IPR001387">
    <property type="entry name" value="Cro/C1-type_HTH"/>
</dbReference>
<evidence type="ECO:0008006" key="3">
    <source>
        <dbReference type="Google" id="ProtNLM"/>
    </source>
</evidence>
<dbReference type="Proteomes" id="UP000199361">
    <property type="component" value="Unassembled WGS sequence"/>
</dbReference>
<evidence type="ECO:0000313" key="2">
    <source>
        <dbReference type="Proteomes" id="UP000199361"/>
    </source>
</evidence>
<name>A0A1I0CV37_9ACTN</name>
<organism evidence="1 2">
    <name type="scientific">Nonomuraea wenchangensis</name>
    <dbReference type="NCBI Taxonomy" id="568860"/>
    <lineage>
        <taxon>Bacteria</taxon>
        <taxon>Bacillati</taxon>
        <taxon>Actinomycetota</taxon>
        <taxon>Actinomycetes</taxon>
        <taxon>Streptosporangiales</taxon>
        <taxon>Streptosporangiaceae</taxon>
        <taxon>Nonomuraea</taxon>
    </lineage>
</organism>
<sequence>MVSTSPWSDSEVLAVVTEPPAWAVRLRAERRNRFWSQKEMARRLAEAADDDVRARLPSRESIVRRIKAYEAGHNQPDDPYRLLYARAFDLAEDELFEHNPHNLGFAGDDEWDALELARRAAATEVGRETLERLELAVDDLAVAYPGTPPRELLARVRRHLSYVSQLLDSKKTLTEHRRLLVAGGWLSLLAATCLIDLRRLPAAAARLRTAAQLAKETEHREIAAWCLETEAWQVLTEGDFGRALTLAQAAQRVAPSGSSAYIQATAQEGRAWARLGQARETHETLNRLMRLVEPLHVPDRAEHHYRYDPAKSDAYLATTLCWLGDPSAEPYSRGVLARLESTSDGPPRPRRAVAARLDLALALLAADQPDEAGHLTLAAMTSGLLVPSNYWRAAEVVRGLETRRTPEAAELREAYRELCASVVQPS</sequence>
<dbReference type="AlphaFoldDB" id="A0A1I0CV37"/>
<evidence type="ECO:0000313" key="1">
    <source>
        <dbReference type="EMBL" id="SET23691.1"/>
    </source>
</evidence>
<reference evidence="1 2" key="1">
    <citation type="submission" date="2016-10" db="EMBL/GenBank/DDBJ databases">
        <authorList>
            <person name="de Groot N.N."/>
        </authorList>
    </citation>
    <scope>NUCLEOTIDE SEQUENCE [LARGE SCALE GENOMIC DNA]</scope>
    <source>
        <strain evidence="1 2">CGMCC 4.5598</strain>
    </source>
</reference>
<dbReference type="CDD" id="cd00093">
    <property type="entry name" value="HTH_XRE"/>
    <property type="match status" value="1"/>
</dbReference>
<gene>
    <name evidence="1" type="ORF">SAMN05421811_102468</name>
</gene>
<accession>A0A1I0CV37</accession>